<evidence type="ECO:0000313" key="3">
    <source>
        <dbReference type="EMBL" id="ORB11795.1"/>
    </source>
</evidence>
<dbReference type="Proteomes" id="UP000466894">
    <property type="component" value="Chromosome"/>
</dbReference>
<feature type="compositionally biased region" description="Basic and acidic residues" evidence="1">
    <location>
        <begin position="54"/>
        <end position="66"/>
    </location>
</feature>
<reference evidence="2" key="3">
    <citation type="submission" date="2020-02" db="EMBL/GenBank/DDBJ databases">
        <authorList>
            <person name="Matsumoto Y."/>
            <person name="Motooka D."/>
            <person name="Nakamura S."/>
        </authorList>
    </citation>
    <scope>NUCLEOTIDE SEQUENCE</scope>
    <source>
        <strain evidence="2">JCM 16367</strain>
    </source>
</reference>
<dbReference type="KEGG" id="mnv:MNVI_25490"/>
<sequence length="66" mass="7273">MTVARIAALTRGYSLFDPAATQRQIQALVARLLAITTRQAGPTAKGQVNKRARSREATGRHDNNRR</sequence>
<dbReference type="EMBL" id="MVIC01000043">
    <property type="protein sequence ID" value="ORB11795.1"/>
    <property type="molecule type" value="Genomic_DNA"/>
</dbReference>
<evidence type="ECO:0000256" key="1">
    <source>
        <dbReference type="SAM" id="MobiDB-lite"/>
    </source>
</evidence>
<feature type="region of interest" description="Disordered" evidence="1">
    <location>
        <begin position="39"/>
        <end position="66"/>
    </location>
</feature>
<name>A0A7I7PFA5_9MYCO</name>
<gene>
    <name evidence="3" type="ORF">BST37_18020</name>
    <name evidence="2" type="ORF">MNVI_25490</name>
</gene>
<reference evidence="3 4" key="1">
    <citation type="submission" date="2017-02" db="EMBL/GenBank/DDBJ databases">
        <title>The new phylogeny of genus Mycobacterium.</title>
        <authorList>
            <person name="Tortoli E."/>
            <person name="Trovato A."/>
            <person name="Cirillo D.M."/>
        </authorList>
    </citation>
    <scope>NUCLEOTIDE SEQUENCE [LARGE SCALE GENOMIC DNA]</scope>
    <source>
        <strain evidence="3 4">DSM 45145</strain>
    </source>
</reference>
<dbReference type="AlphaFoldDB" id="A0A7I7PFA5"/>
<dbReference type="RefSeq" id="WP_083089139.1">
    <property type="nucleotide sequence ID" value="NZ_AP022583.1"/>
</dbReference>
<dbReference type="Proteomes" id="UP000192374">
    <property type="component" value="Unassembled WGS sequence"/>
</dbReference>
<accession>A0A7I7PFA5</accession>
<proteinExistence type="predicted"/>
<evidence type="ECO:0000313" key="4">
    <source>
        <dbReference type="Proteomes" id="UP000192374"/>
    </source>
</evidence>
<dbReference type="OrthoDB" id="2370461at2"/>
<reference evidence="2 5" key="2">
    <citation type="journal article" date="2019" name="Emerg. Microbes Infect.">
        <title>Comprehensive subspecies identification of 175 nontuberculous mycobacteria species based on 7547 genomic profiles.</title>
        <authorList>
            <person name="Matsumoto Y."/>
            <person name="Kinjo T."/>
            <person name="Motooka D."/>
            <person name="Nabeya D."/>
            <person name="Jung N."/>
            <person name="Uechi K."/>
            <person name="Horii T."/>
            <person name="Iida T."/>
            <person name="Fujita J."/>
            <person name="Nakamura S."/>
        </authorList>
    </citation>
    <scope>NUCLEOTIDE SEQUENCE [LARGE SCALE GENOMIC DNA]</scope>
    <source>
        <strain evidence="2 5">JCM 16367</strain>
    </source>
</reference>
<dbReference type="EMBL" id="AP022583">
    <property type="protein sequence ID" value="BBY07231.1"/>
    <property type="molecule type" value="Genomic_DNA"/>
</dbReference>
<keyword evidence="4" id="KW-1185">Reference proteome</keyword>
<organism evidence="2 5">
    <name type="scientific">Mycobacterium noviomagense</name>
    <dbReference type="NCBI Taxonomy" id="459858"/>
    <lineage>
        <taxon>Bacteria</taxon>
        <taxon>Bacillati</taxon>
        <taxon>Actinomycetota</taxon>
        <taxon>Actinomycetes</taxon>
        <taxon>Mycobacteriales</taxon>
        <taxon>Mycobacteriaceae</taxon>
        <taxon>Mycobacterium</taxon>
    </lineage>
</organism>
<protein>
    <submittedName>
        <fullName evidence="2">Uncharacterized protein</fullName>
    </submittedName>
</protein>
<evidence type="ECO:0000313" key="5">
    <source>
        <dbReference type="Proteomes" id="UP000466894"/>
    </source>
</evidence>
<evidence type="ECO:0000313" key="2">
    <source>
        <dbReference type="EMBL" id="BBY07231.1"/>
    </source>
</evidence>